<feature type="transmembrane region" description="Helical" evidence="6">
    <location>
        <begin position="103"/>
        <end position="132"/>
    </location>
</feature>
<keyword evidence="3 6" id="KW-0812">Transmembrane</keyword>
<feature type="transmembrane region" description="Helical" evidence="6">
    <location>
        <begin position="53"/>
        <end position="72"/>
    </location>
</feature>
<name>A0A917E598_9FLAO</name>
<feature type="transmembrane region" description="Helical" evidence="6">
    <location>
        <begin position="20"/>
        <end position="41"/>
    </location>
</feature>
<protein>
    <submittedName>
        <fullName evidence="7">Ubiquinone biosynthesis protein UbiA</fullName>
    </submittedName>
</protein>
<gene>
    <name evidence="7" type="ORF">GCM10010831_03610</name>
</gene>
<evidence type="ECO:0000256" key="3">
    <source>
        <dbReference type="ARBA" id="ARBA00022692"/>
    </source>
</evidence>
<dbReference type="PANTHER" id="PTHR42723:SF1">
    <property type="entry name" value="CHLOROPHYLL SYNTHASE, CHLOROPLASTIC"/>
    <property type="match status" value="1"/>
</dbReference>
<keyword evidence="5 6" id="KW-0472">Membrane</keyword>
<evidence type="ECO:0000256" key="5">
    <source>
        <dbReference type="ARBA" id="ARBA00023136"/>
    </source>
</evidence>
<feature type="transmembrane region" description="Helical" evidence="6">
    <location>
        <begin position="276"/>
        <end position="297"/>
    </location>
</feature>
<dbReference type="InterPro" id="IPR044878">
    <property type="entry name" value="UbiA_sf"/>
</dbReference>
<dbReference type="Pfam" id="PF01040">
    <property type="entry name" value="UbiA"/>
    <property type="match status" value="1"/>
</dbReference>
<feature type="transmembrane region" description="Helical" evidence="6">
    <location>
        <begin position="220"/>
        <end position="238"/>
    </location>
</feature>
<reference evidence="7 8" key="1">
    <citation type="journal article" date="2014" name="Int. J. Syst. Evol. Microbiol.">
        <title>Complete genome sequence of Corynebacterium casei LMG S-19264T (=DSM 44701T), isolated from a smear-ripened cheese.</title>
        <authorList>
            <consortium name="US DOE Joint Genome Institute (JGI-PGF)"/>
            <person name="Walter F."/>
            <person name="Albersmeier A."/>
            <person name="Kalinowski J."/>
            <person name="Ruckert C."/>
        </authorList>
    </citation>
    <scope>NUCLEOTIDE SEQUENCE [LARGE SCALE GENOMIC DNA]</scope>
    <source>
        <strain evidence="7 8">CGMCC 1.12925</strain>
    </source>
</reference>
<evidence type="ECO:0000256" key="4">
    <source>
        <dbReference type="ARBA" id="ARBA00022989"/>
    </source>
</evidence>
<feature type="transmembrane region" description="Helical" evidence="6">
    <location>
        <begin position="171"/>
        <end position="189"/>
    </location>
</feature>
<organism evidence="7 8">
    <name type="scientific">Psychroflexus salis</name>
    <dbReference type="NCBI Taxonomy" id="1526574"/>
    <lineage>
        <taxon>Bacteria</taxon>
        <taxon>Pseudomonadati</taxon>
        <taxon>Bacteroidota</taxon>
        <taxon>Flavobacteriia</taxon>
        <taxon>Flavobacteriales</taxon>
        <taxon>Flavobacteriaceae</taxon>
        <taxon>Psychroflexus</taxon>
    </lineage>
</organism>
<accession>A0A917E598</accession>
<feature type="transmembrane region" description="Helical" evidence="6">
    <location>
        <begin position="144"/>
        <end position="165"/>
    </location>
</feature>
<comment type="subcellular location">
    <subcellularLocation>
        <location evidence="1">Membrane</location>
        <topology evidence="1">Multi-pass membrane protein</topology>
    </subcellularLocation>
</comment>
<dbReference type="Proteomes" id="UP000599688">
    <property type="component" value="Unassembled WGS sequence"/>
</dbReference>
<keyword evidence="8" id="KW-1185">Reference proteome</keyword>
<evidence type="ECO:0000313" key="7">
    <source>
        <dbReference type="EMBL" id="GGE05224.1"/>
    </source>
</evidence>
<dbReference type="InterPro" id="IPR050475">
    <property type="entry name" value="Prenyltransferase_related"/>
</dbReference>
<evidence type="ECO:0000256" key="1">
    <source>
        <dbReference type="ARBA" id="ARBA00004141"/>
    </source>
</evidence>
<keyword evidence="4 6" id="KW-1133">Transmembrane helix</keyword>
<dbReference type="GO" id="GO:0016765">
    <property type="term" value="F:transferase activity, transferring alkyl or aryl (other than methyl) groups"/>
    <property type="evidence" value="ECO:0007669"/>
    <property type="project" value="InterPro"/>
</dbReference>
<dbReference type="GO" id="GO:0016020">
    <property type="term" value="C:membrane"/>
    <property type="evidence" value="ECO:0007669"/>
    <property type="project" value="UniProtKB-SubCell"/>
</dbReference>
<feature type="transmembrane region" description="Helical" evidence="6">
    <location>
        <begin position="244"/>
        <end position="264"/>
    </location>
</feature>
<proteinExistence type="predicted"/>
<keyword evidence="7" id="KW-0830">Ubiquinone</keyword>
<dbReference type="PANTHER" id="PTHR42723">
    <property type="entry name" value="CHLOROPHYLL SYNTHASE"/>
    <property type="match status" value="1"/>
</dbReference>
<dbReference type="RefSeq" id="WP_188405053.1">
    <property type="nucleotide sequence ID" value="NZ_BMGL01000002.1"/>
</dbReference>
<evidence type="ECO:0000256" key="2">
    <source>
        <dbReference type="ARBA" id="ARBA00022475"/>
    </source>
</evidence>
<comment type="caution">
    <text evidence="7">The sequence shown here is derived from an EMBL/GenBank/DDBJ whole genome shotgun (WGS) entry which is preliminary data.</text>
</comment>
<dbReference type="Gene3D" id="1.10.357.140">
    <property type="entry name" value="UbiA prenyltransferase"/>
    <property type="match status" value="1"/>
</dbReference>
<evidence type="ECO:0000256" key="6">
    <source>
        <dbReference type="SAM" id="Phobius"/>
    </source>
</evidence>
<dbReference type="CDD" id="cd13961">
    <property type="entry name" value="PT_UbiA_DGGGPS"/>
    <property type="match status" value="1"/>
</dbReference>
<sequence>MPTKKPNLFLKLLSLFSVVRGYNILVIAIAQYLASVFIIAPSYLPVKKIVFDINLFLIVLTSTLVIASGYIINNFYDSAKDLINRPRKTYLDNMVSQQTKLSLYFILNFVSIFIASSISFQSVLFFTAYIFAIWLYSHRLKRNVFVGNLTASILAVTPFFAVFIYYKNFDLVIFVHATFLFLLISLRELTKDLENVKGDFAQNYQTIPVKFGSKLAKQMATLLVLFSGIPVVVLLFKFDMGYMNYYFILSSAILLLYLILLWKSSSKQQYLWLHNLLKFNIVLGVFCILLIDVDLVIKRFL</sequence>
<dbReference type="InterPro" id="IPR000537">
    <property type="entry name" value="UbiA_prenyltransferase"/>
</dbReference>
<dbReference type="AlphaFoldDB" id="A0A917E598"/>
<dbReference type="Gene3D" id="1.20.120.1780">
    <property type="entry name" value="UbiA prenyltransferase"/>
    <property type="match status" value="1"/>
</dbReference>
<evidence type="ECO:0000313" key="8">
    <source>
        <dbReference type="Proteomes" id="UP000599688"/>
    </source>
</evidence>
<dbReference type="EMBL" id="BMGL01000002">
    <property type="protein sequence ID" value="GGE05224.1"/>
    <property type="molecule type" value="Genomic_DNA"/>
</dbReference>
<keyword evidence="2" id="KW-1003">Cell membrane</keyword>